<sequence>MSKLTHNILRVIDYGRMRRIRNENYTYLDSKLGRLNKLNLTTPTKGAFSYI</sequence>
<accession>X0XRD0</accession>
<proteinExistence type="predicted"/>
<evidence type="ECO:0000313" key="1">
    <source>
        <dbReference type="EMBL" id="GAG27426.1"/>
    </source>
</evidence>
<feature type="non-terminal residue" evidence="1">
    <location>
        <position position="51"/>
    </location>
</feature>
<dbReference type="AlphaFoldDB" id="X0XRD0"/>
<organism evidence="1">
    <name type="scientific">marine sediment metagenome</name>
    <dbReference type="NCBI Taxonomy" id="412755"/>
    <lineage>
        <taxon>unclassified sequences</taxon>
        <taxon>metagenomes</taxon>
        <taxon>ecological metagenomes</taxon>
    </lineage>
</organism>
<reference evidence="1" key="1">
    <citation type="journal article" date="2014" name="Front. Microbiol.">
        <title>High frequency of phylogenetically diverse reductive dehalogenase-homologous genes in deep subseafloor sedimentary metagenomes.</title>
        <authorList>
            <person name="Kawai M."/>
            <person name="Futagami T."/>
            <person name="Toyoda A."/>
            <person name="Takaki Y."/>
            <person name="Nishi S."/>
            <person name="Hori S."/>
            <person name="Arai W."/>
            <person name="Tsubouchi T."/>
            <person name="Morono Y."/>
            <person name="Uchiyama I."/>
            <person name="Ito T."/>
            <person name="Fujiyama A."/>
            <person name="Inagaki F."/>
            <person name="Takami H."/>
        </authorList>
    </citation>
    <scope>NUCLEOTIDE SEQUENCE</scope>
    <source>
        <strain evidence="1">Expedition CK06-06</strain>
    </source>
</reference>
<gene>
    <name evidence="1" type="ORF">S01H1_48288</name>
</gene>
<name>X0XRD0_9ZZZZ</name>
<dbReference type="EMBL" id="BARS01031003">
    <property type="protein sequence ID" value="GAG27426.1"/>
    <property type="molecule type" value="Genomic_DNA"/>
</dbReference>
<protein>
    <submittedName>
        <fullName evidence="1">Uncharacterized protein</fullName>
    </submittedName>
</protein>
<comment type="caution">
    <text evidence="1">The sequence shown here is derived from an EMBL/GenBank/DDBJ whole genome shotgun (WGS) entry which is preliminary data.</text>
</comment>